<sequence>MADIVVPVFMENFTKLLGHEPNLLLEVKDQVCLLQDDLGIINTFLKDSDVKCDQDDHHRDNHYGRSTSESLENLLTFGYVGIPLNSLARPRKR</sequence>
<dbReference type="Gene3D" id="1.20.5.4130">
    <property type="match status" value="1"/>
</dbReference>
<keyword evidence="2" id="KW-0547">Nucleotide-binding</keyword>
<dbReference type="Proteomes" id="UP000813462">
    <property type="component" value="Unassembled WGS sequence"/>
</dbReference>
<evidence type="ECO:0000259" key="4">
    <source>
        <dbReference type="Pfam" id="PF18052"/>
    </source>
</evidence>
<evidence type="ECO:0000256" key="3">
    <source>
        <dbReference type="ARBA" id="ARBA00022821"/>
    </source>
</evidence>
<dbReference type="AlphaFoldDB" id="A0A978UEV4"/>
<feature type="domain" description="Disease resistance N-terminal" evidence="4">
    <location>
        <begin position="5"/>
        <end position="58"/>
    </location>
</feature>
<accession>A0A978UEV4</accession>
<dbReference type="GO" id="GO:0006952">
    <property type="term" value="P:defense response"/>
    <property type="evidence" value="ECO:0007669"/>
    <property type="project" value="UniProtKB-KW"/>
</dbReference>
<keyword evidence="3" id="KW-0611">Plant defense</keyword>
<keyword evidence="1" id="KW-0677">Repeat</keyword>
<dbReference type="InterPro" id="IPR041118">
    <property type="entry name" value="Rx_N"/>
</dbReference>
<gene>
    <name evidence="5" type="ORF">FEM48_Zijuj12G0185200</name>
</gene>
<dbReference type="EMBL" id="JAEACU010000012">
    <property type="protein sequence ID" value="KAH7513297.1"/>
    <property type="molecule type" value="Genomic_DNA"/>
</dbReference>
<organism evidence="5 6">
    <name type="scientific">Ziziphus jujuba var. spinosa</name>
    <dbReference type="NCBI Taxonomy" id="714518"/>
    <lineage>
        <taxon>Eukaryota</taxon>
        <taxon>Viridiplantae</taxon>
        <taxon>Streptophyta</taxon>
        <taxon>Embryophyta</taxon>
        <taxon>Tracheophyta</taxon>
        <taxon>Spermatophyta</taxon>
        <taxon>Magnoliopsida</taxon>
        <taxon>eudicotyledons</taxon>
        <taxon>Gunneridae</taxon>
        <taxon>Pentapetalae</taxon>
        <taxon>rosids</taxon>
        <taxon>fabids</taxon>
        <taxon>Rosales</taxon>
        <taxon>Rhamnaceae</taxon>
        <taxon>Paliureae</taxon>
        <taxon>Ziziphus</taxon>
    </lineage>
</organism>
<evidence type="ECO:0000313" key="5">
    <source>
        <dbReference type="EMBL" id="KAH7513297.1"/>
    </source>
</evidence>
<name>A0A978UEV4_ZIZJJ</name>
<evidence type="ECO:0000313" key="6">
    <source>
        <dbReference type="Proteomes" id="UP000813462"/>
    </source>
</evidence>
<evidence type="ECO:0000256" key="2">
    <source>
        <dbReference type="ARBA" id="ARBA00022741"/>
    </source>
</evidence>
<dbReference type="Pfam" id="PF18052">
    <property type="entry name" value="Rx_N"/>
    <property type="match status" value="1"/>
</dbReference>
<protein>
    <recommendedName>
        <fullName evidence="4">Disease resistance N-terminal domain-containing protein</fullName>
    </recommendedName>
</protein>
<evidence type="ECO:0000256" key="1">
    <source>
        <dbReference type="ARBA" id="ARBA00022737"/>
    </source>
</evidence>
<reference evidence="5" key="1">
    <citation type="journal article" date="2021" name="Front. Plant Sci.">
        <title>Chromosome-Scale Genome Assembly for Chinese Sour Jujube and Insights Into Its Genome Evolution and Domestication Signature.</title>
        <authorList>
            <person name="Shen L.-Y."/>
            <person name="Luo H."/>
            <person name="Wang X.-L."/>
            <person name="Wang X.-M."/>
            <person name="Qiu X.-J."/>
            <person name="Liu H."/>
            <person name="Zhou S.-S."/>
            <person name="Jia K.-H."/>
            <person name="Nie S."/>
            <person name="Bao Y.-T."/>
            <person name="Zhang R.-G."/>
            <person name="Yun Q.-Z."/>
            <person name="Chai Y.-H."/>
            <person name="Lu J.-Y."/>
            <person name="Li Y."/>
            <person name="Zhao S.-W."/>
            <person name="Mao J.-F."/>
            <person name="Jia S.-G."/>
            <person name="Mao Y.-M."/>
        </authorList>
    </citation>
    <scope>NUCLEOTIDE SEQUENCE</scope>
    <source>
        <strain evidence="5">AT0</strain>
        <tissue evidence="5">Leaf</tissue>
    </source>
</reference>
<comment type="caution">
    <text evidence="5">The sequence shown here is derived from an EMBL/GenBank/DDBJ whole genome shotgun (WGS) entry which is preliminary data.</text>
</comment>
<proteinExistence type="predicted"/>
<dbReference type="GO" id="GO:0000166">
    <property type="term" value="F:nucleotide binding"/>
    <property type="evidence" value="ECO:0007669"/>
    <property type="project" value="UniProtKB-KW"/>
</dbReference>